<accession>A0ACC7NR29</accession>
<evidence type="ECO:0000313" key="1">
    <source>
        <dbReference type="EMBL" id="MFM9326707.1"/>
    </source>
</evidence>
<reference evidence="1" key="1">
    <citation type="submission" date="2024-12" db="EMBL/GenBank/DDBJ databases">
        <authorList>
            <person name="Wu N."/>
        </authorList>
    </citation>
    <scope>NUCLEOTIDE SEQUENCE</scope>
    <source>
        <strain evidence="1">P15</strain>
    </source>
</reference>
<gene>
    <name evidence="1" type="ORF">ACI1P1_00205</name>
</gene>
<sequence length="140" mass="15796">MNRDFISIPAMEGELKLSHKKQGYGYTVTTREFIIQKPHANYYLQLSDIFSILPSDPYGLKPLRHLPDWPEQTGLVSVAPGSRHYRIMVRRAVLHNRSGMRNLASCDFILPLDERMFRALVSWSGLDPIGGGPEAYHGGG</sequence>
<proteinExistence type="predicted"/>
<protein>
    <submittedName>
        <fullName evidence="1">Uncharacterized protein</fullName>
    </submittedName>
</protein>
<name>A0ACC7NR29_9BACL</name>
<evidence type="ECO:0000313" key="2">
    <source>
        <dbReference type="Proteomes" id="UP001631969"/>
    </source>
</evidence>
<keyword evidence="2" id="KW-1185">Reference proteome</keyword>
<dbReference type="Proteomes" id="UP001631969">
    <property type="component" value="Unassembled WGS sequence"/>
</dbReference>
<dbReference type="EMBL" id="JBJURJ010000001">
    <property type="protein sequence ID" value="MFM9326707.1"/>
    <property type="molecule type" value="Genomic_DNA"/>
</dbReference>
<organism evidence="1 2">
    <name type="scientific">Paenibacillus mesotrionivorans</name>
    <dbReference type="NCBI Taxonomy" id="3160968"/>
    <lineage>
        <taxon>Bacteria</taxon>
        <taxon>Bacillati</taxon>
        <taxon>Bacillota</taxon>
        <taxon>Bacilli</taxon>
        <taxon>Bacillales</taxon>
        <taxon>Paenibacillaceae</taxon>
        <taxon>Paenibacillus</taxon>
    </lineage>
</organism>
<comment type="caution">
    <text evidence="1">The sequence shown here is derived from an EMBL/GenBank/DDBJ whole genome shotgun (WGS) entry which is preliminary data.</text>
</comment>